<dbReference type="AlphaFoldDB" id="A0A9N7Z8L4"/>
<organism evidence="2 3">
    <name type="scientific">Pleuronectes platessa</name>
    <name type="common">European plaice</name>
    <dbReference type="NCBI Taxonomy" id="8262"/>
    <lineage>
        <taxon>Eukaryota</taxon>
        <taxon>Metazoa</taxon>
        <taxon>Chordata</taxon>
        <taxon>Craniata</taxon>
        <taxon>Vertebrata</taxon>
        <taxon>Euteleostomi</taxon>
        <taxon>Actinopterygii</taxon>
        <taxon>Neopterygii</taxon>
        <taxon>Teleostei</taxon>
        <taxon>Neoteleostei</taxon>
        <taxon>Acanthomorphata</taxon>
        <taxon>Carangaria</taxon>
        <taxon>Pleuronectiformes</taxon>
        <taxon>Pleuronectoidei</taxon>
        <taxon>Pleuronectidae</taxon>
        <taxon>Pleuronectes</taxon>
    </lineage>
</organism>
<keyword evidence="3" id="KW-1185">Reference proteome</keyword>
<name>A0A9N7Z8L4_PLEPL</name>
<dbReference type="Proteomes" id="UP001153269">
    <property type="component" value="Unassembled WGS sequence"/>
</dbReference>
<feature type="compositionally biased region" description="Basic and acidic residues" evidence="1">
    <location>
        <begin position="11"/>
        <end position="22"/>
    </location>
</feature>
<feature type="region of interest" description="Disordered" evidence="1">
    <location>
        <begin position="1"/>
        <end position="22"/>
    </location>
</feature>
<sequence>MAVWTSVPITPKRDKYSQDDNEPCARDLVGRDHHVINVGQINYSDICKLDMAKGVFSRLMNACLEPIHLWLLKGEETKEFARTMRAKLSGIAFEQRMNTAF</sequence>
<evidence type="ECO:0000313" key="2">
    <source>
        <dbReference type="EMBL" id="CAB1455205.1"/>
    </source>
</evidence>
<evidence type="ECO:0000313" key="3">
    <source>
        <dbReference type="Proteomes" id="UP001153269"/>
    </source>
</evidence>
<proteinExistence type="predicted"/>
<comment type="caution">
    <text evidence="2">The sequence shown here is derived from an EMBL/GenBank/DDBJ whole genome shotgun (WGS) entry which is preliminary data.</text>
</comment>
<gene>
    <name evidence="2" type="ORF">PLEPLA_LOCUS42976</name>
</gene>
<dbReference type="EMBL" id="CADEAL010004244">
    <property type="protein sequence ID" value="CAB1455205.1"/>
    <property type="molecule type" value="Genomic_DNA"/>
</dbReference>
<protein>
    <submittedName>
        <fullName evidence="2">Uncharacterized protein</fullName>
    </submittedName>
</protein>
<evidence type="ECO:0000256" key="1">
    <source>
        <dbReference type="SAM" id="MobiDB-lite"/>
    </source>
</evidence>
<accession>A0A9N7Z8L4</accession>
<reference evidence="2" key="1">
    <citation type="submission" date="2020-03" db="EMBL/GenBank/DDBJ databases">
        <authorList>
            <person name="Weist P."/>
        </authorList>
    </citation>
    <scope>NUCLEOTIDE SEQUENCE</scope>
</reference>